<evidence type="ECO:0000313" key="5">
    <source>
        <dbReference type="Proteomes" id="UP000186547"/>
    </source>
</evidence>
<sequence>MIAAIVLIVAGVVGGYFLSLRFHDQSRTLESIARIPFNLLWILAGVFSIVGGYYVTGVAILALWSYFLFSNTRRVRNGDLNASPGGWRRRVANWTPYNRSK</sequence>
<dbReference type="RefSeq" id="WP_007139927.1">
    <property type="nucleotide sequence ID" value="NZ_AOLZ01000012.1"/>
</dbReference>
<keyword evidence="4" id="KW-1185">Reference proteome</keyword>
<evidence type="ECO:0000313" key="3">
    <source>
        <dbReference type="EMBL" id="EMA37388.1"/>
    </source>
</evidence>
<dbReference type="GeneID" id="30923558"/>
<dbReference type="Proteomes" id="UP000186547">
    <property type="component" value="Plasmid pHLAJ5I"/>
</dbReference>
<evidence type="ECO:0000313" key="2">
    <source>
        <dbReference type="EMBL" id="APX00195.1"/>
    </source>
</evidence>
<keyword evidence="2" id="KW-0614">Plasmid</keyword>
<feature type="transmembrane region" description="Helical" evidence="1">
    <location>
        <begin position="39"/>
        <end position="69"/>
    </location>
</feature>
<reference evidence="3 4" key="2">
    <citation type="journal article" date="2014" name="PLoS Genet.">
        <title>Phylogenetically driven sequencing of extremely halophilic archaea reveals strategies for static and dynamic osmo-response.</title>
        <authorList>
            <person name="Becker E.A."/>
            <person name="Seitzer P.M."/>
            <person name="Tritt A."/>
            <person name="Larsen D."/>
            <person name="Krusor M."/>
            <person name="Yao A.I."/>
            <person name="Wu D."/>
            <person name="Madern D."/>
            <person name="Eisen J.A."/>
            <person name="Darling A.E."/>
            <person name="Facciotti M.T."/>
        </authorList>
    </citation>
    <scope>NUCLEOTIDE SEQUENCE [LARGE SCALE GENOMIC DNA]</scope>
    <source>
        <strain evidence="3 4">AJ5</strain>
    </source>
</reference>
<reference evidence="2" key="3">
    <citation type="submission" date="2017-01" db="EMBL/GenBank/DDBJ databases">
        <authorList>
            <person name="Mah S.A."/>
            <person name="Swanson W.J."/>
            <person name="Moy G.W."/>
            <person name="Vacquier V.D."/>
        </authorList>
    </citation>
    <scope>NUCLEOTIDE SEQUENCE</scope>
    <source>
        <strain evidence="2">AJ5</strain>
        <plasmid evidence="2">pHLAJ5I</plasmid>
    </source>
</reference>
<keyword evidence="1" id="KW-0812">Transmembrane</keyword>
<keyword evidence="1" id="KW-1133">Transmembrane helix</keyword>
<geneLocation type="plasmid" evidence="5">
    <name>phlaj5i</name>
</geneLocation>
<organism evidence="3 4">
    <name type="scientific">Natronobacterium lacisalsi AJ5</name>
    <dbReference type="NCBI Taxonomy" id="358396"/>
    <lineage>
        <taxon>Archaea</taxon>
        <taxon>Methanobacteriati</taxon>
        <taxon>Methanobacteriota</taxon>
        <taxon>Stenosarchaea group</taxon>
        <taxon>Halobacteria</taxon>
        <taxon>Halobacteriales</taxon>
        <taxon>Natrialbaceae</taxon>
        <taxon>Natronobacterium</taxon>
    </lineage>
</organism>
<dbReference type="EMBL" id="AOLZ01000012">
    <property type="protein sequence ID" value="EMA37388.1"/>
    <property type="molecule type" value="Genomic_DNA"/>
</dbReference>
<dbReference type="KEGG" id="hlc:CHINAEXTREME20500"/>
<keyword evidence="1" id="KW-0472">Membrane</keyword>
<protein>
    <submittedName>
        <fullName evidence="3">Uncharacterized protein</fullName>
    </submittedName>
</protein>
<evidence type="ECO:0000256" key="1">
    <source>
        <dbReference type="SAM" id="Phobius"/>
    </source>
</evidence>
<geneLocation type="plasmid" evidence="2">
    <name>pHLAJ5I</name>
</geneLocation>
<dbReference type="AlphaFoldDB" id="M0LW55"/>
<name>M0LW55_NATLA</name>
<accession>M0LW55</accession>
<gene>
    <name evidence="3" type="ORF">C445_00826</name>
    <name evidence="2" type="ORF">CHINAEXTREME_20500</name>
</gene>
<dbReference type="Proteomes" id="UP000011555">
    <property type="component" value="Unassembled WGS sequence"/>
</dbReference>
<proteinExistence type="predicted"/>
<reference evidence="2 5" key="1">
    <citation type="journal article" date="2011" name="J. Bacteriol.">
        <title>Genome sequence of Halobiforma lacisalsi AJ5, an extremely halophilic archaeon which harbors a bop gene.</title>
        <authorList>
            <person name="Jiang X."/>
            <person name="Wang S."/>
            <person name="Cheng H."/>
            <person name="Huo Y."/>
            <person name="Zhang X."/>
            <person name="Zhu X."/>
            <person name="Han X."/>
            <person name="Ni P."/>
            <person name="Wu M."/>
        </authorList>
    </citation>
    <scope>NUCLEOTIDE SEQUENCE [LARGE SCALE GENOMIC DNA]</scope>
    <source>
        <strain evidence="2 5">AJ5</strain>
        <plasmid evidence="2">pHLAJ5I</plasmid>
    </source>
</reference>
<evidence type="ECO:0000313" key="4">
    <source>
        <dbReference type="Proteomes" id="UP000011555"/>
    </source>
</evidence>
<dbReference type="EMBL" id="CP019286">
    <property type="protein sequence ID" value="APX00195.1"/>
    <property type="molecule type" value="Genomic_DNA"/>
</dbReference>